<feature type="transmembrane region" description="Helical" evidence="1">
    <location>
        <begin position="35"/>
        <end position="57"/>
    </location>
</feature>
<proteinExistence type="predicted"/>
<feature type="transmembrane region" description="Helical" evidence="1">
    <location>
        <begin position="147"/>
        <end position="167"/>
    </location>
</feature>
<evidence type="ECO:0000313" key="3">
    <source>
        <dbReference type="Proteomes" id="UP000014023"/>
    </source>
</evidence>
<dbReference type="EMBL" id="AHFL01000087">
    <property type="protein sequence ID" value="EOO58570.1"/>
    <property type="molecule type" value="Genomic_DNA"/>
</dbReference>
<dbReference type="Proteomes" id="UP000014023">
    <property type="component" value="Unassembled WGS sequence"/>
</dbReference>
<feature type="transmembrane region" description="Helical" evidence="1">
    <location>
        <begin position="113"/>
        <end position="135"/>
    </location>
</feature>
<comment type="caution">
    <text evidence="2">The sequence shown here is derived from an EMBL/GenBank/DDBJ whole genome shotgun (WGS) entry which is preliminary data.</text>
</comment>
<gene>
    <name evidence="2" type="ORF">IKE_06263</name>
</gene>
<keyword evidence="1" id="KW-0472">Membrane</keyword>
<keyword evidence="1" id="KW-0812">Transmembrane</keyword>
<name>A0A9W5PXV4_BACCE</name>
<protein>
    <submittedName>
        <fullName evidence="2">Uncharacterized protein</fullName>
    </submittedName>
</protein>
<evidence type="ECO:0000313" key="2">
    <source>
        <dbReference type="EMBL" id="EOO58570.1"/>
    </source>
</evidence>
<feature type="transmembrane region" description="Helical" evidence="1">
    <location>
        <begin position="64"/>
        <end position="88"/>
    </location>
</feature>
<sequence>MKVRLLLITGSVFGLLYILWRLFAMSLAGGDTTTISYDILVIFPVLSIGLGLLSCFLYNRYQKLANIILCFSISNALFLSIESILIFFRLPNINDFEGVGLTSLEISNLHNDLFILIIFSITFPILYFIFTSIGLMSLIKNKHYTPYYLLILILTLIMTGFMLLINYF</sequence>
<keyword evidence="1" id="KW-1133">Transmembrane helix</keyword>
<accession>A0A9W5PXV4</accession>
<organism evidence="2 3">
    <name type="scientific">Bacillus cereus VD196</name>
    <dbReference type="NCBI Taxonomy" id="1053243"/>
    <lineage>
        <taxon>Bacteria</taxon>
        <taxon>Bacillati</taxon>
        <taxon>Bacillota</taxon>
        <taxon>Bacilli</taxon>
        <taxon>Bacillales</taxon>
        <taxon>Bacillaceae</taxon>
        <taxon>Bacillus</taxon>
        <taxon>Bacillus cereus group</taxon>
    </lineage>
</organism>
<dbReference type="AlphaFoldDB" id="A0A9W5PXV4"/>
<evidence type="ECO:0000256" key="1">
    <source>
        <dbReference type="SAM" id="Phobius"/>
    </source>
</evidence>
<feature type="transmembrane region" description="Helical" evidence="1">
    <location>
        <begin position="5"/>
        <end position="23"/>
    </location>
</feature>
<dbReference type="RefSeq" id="WP_016126220.1">
    <property type="nucleotide sequence ID" value="NZ_KB976272.1"/>
</dbReference>
<reference evidence="2 3" key="1">
    <citation type="submission" date="2012-12" db="EMBL/GenBank/DDBJ databases">
        <title>The Genome Sequence of Bacillus cereus VD196.</title>
        <authorList>
            <consortium name="The Broad Institute Genome Sequencing Platform"/>
            <consortium name="The Broad Institute Genome Sequencing Center for Infectious Disease"/>
            <person name="Feldgarden M."/>
            <person name="Van der Auwera G.A."/>
            <person name="Mahillon J."/>
            <person name="Duprez V."/>
            <person name="Timmery S."/>
            <person name="Mattelet C."/>
            <person name="Dierick K."/>
            <person name="Sun M."/>
            <person name="Yu Z."/>
            <person name="Zhu L."/>
            <person name="Hu X."/>
            <person name="Shank E.B."/>
            <person name="Swiecicka I."/>
            <person name="Hansen B.M."/>
            <person name="Andrup L."/>
            <person name="Walker B."/>
            <person name="Young S.K."/>
            <person name="Zeng Q."/>
            <person name="Gargeya S."/>
            <person name="Fitzgerald M."/>
            <person name="Haas B."/>
            <person name="Abouelleil A."/>
            <person name="Alvarado L."/>
            <person name="Arachchi H.M."/>
            <person name="Berlin A.M."/>
            <person name="Chapman S.B."/>
            <person name="Dewar J."/>
            <person name="Goldberg J."/>
            <person name="Griggs A."/>
            <person name="Gujja S."/>
            <person name="Hansen M."/>
            <person name="Howarth C."/>
            <person name="Imamovic A."/>
            <person name="Larimer J."/>
            <person name="McCowan C."/>
            <person name="Murphy C."/>
            <person name="Neiman D."/>
            <person name="Pearson M."/>
            <person name="Priest M."/>
            <person name="Roberts A."/>
            <person name="Saif S."/>
            <person name="Shea T."/>
            <person name="Sisk P."/>
            <person name="Sykes S."/>
            <person name="Wortman J."/>
            <person name="Nusbaum C."/>
            <person name="Birren B."/>
        </authorList>
    </citation>
    <scope>NUCLEOTIDE SEQUENCE [LARGE SCALE GENOMIC DNA]</scope>
    <source>
        <strain evidence="2 3">VD196</strain>
    </source>
</reference>